<protein>
    <recommendedName>
        <fullName evidence="1">diguanylate cyclase</fullName>
        <ecNumber evidence="1">2.7.7.65</ecNumber>
    </recommendedName>
</protein>
<feature type="domain" description="GGDEF" evidence="4">
    <location>
        <begin position="201"/>
        <end position="335"/>
    </location>
</feature>
<sequence length="338" mass="38327">MNIIGLITVVISLLYSLNYILLLQNTLVGFINLGFTIAYLCTIAFTAAHHSRLAKIWFFSVLMLHLLVCTNVYVTNASGFHLYYFLVPTGAFLLFELRERVEQVSLSLTALVLFFYCENTPNDAPLIQLSDQMNHMLYQSVVFFTMLEVIFVLYIFAKQIDKNEKLLILQASTDSLTQLANRHHFFTEGKSLFDDAVEKKLPFTLVLLDLDFFKKINDQHGHLVGDKCLIEVTSTIKKLCRENDLCARIGGEEFIVAMPNTSIQDAEKVAERMREHIEACKINLSESSKLTCTASFGLADKTQSTTELKDLLIRADKALYVAKESGRNCVKPYYQQAA</sequence>
<dbReference type="Pfam" id="PF00990">
    <property type="entry name" value="GGDEF"/>
    <property type="match status" value="1"/>
</dbReference>
<dbReference type="Gene3D" id="3.30.70.270">
    <property type="match status" value="1"/>
</dbReference>
<dbReference type="SMART" id="SM00267">
    <property type="entry name" value="GGDEF"/>
    <property type="match status" value="1"/>
</dbReference>
<comment type="caution">
    <text evidence="5">The sequence shown here is derived from an EMBL/GenBank/DDBJ whole genome shotgun (WGS) entry which is preliminary data.</text>
</comment>
<reference evidence="5 6" key="1">
    <citation type="submission" date="2022-01" db="EMBL/GenBank/DDBJ databases">
        <title>Whole genome-based taxonomy of the Shewanellaceae.</title>
        <authorList>
            <person name="Martin-Rodriguez A.J."/>
        </authorList>
    </citation>
    <scope>NUCLEOTIDE SEQUENCE [LARGE SCALE GENOMIC DNA]</scope>
    <source>
        <strain evidence="5 6">DSM 24955</strain>
    </source>
</reference>
<keyword evidence="3" id="KW-0472">Membrane</keyword>
<dbReference type="PROSITE" id="PS50887">
    <property type="entry name" value="GGDEF"/>
    <property type="match status" value="1"/>
</dbReference>
<dbReference type="Proteomes" id="UP001202134">
    <property type="component" value="Unassembled WGS sequence"/>
</dbReference>
<comment type="catalytic activity">
    <reaction evidence="2">
        <text>2 GTP = 3',3'-c-di-GMP + 2 diphosphate</text>
        <dbReference type="Rhea" id="RHEA:24898"/>
        <dbReference type="ChEBI" id="CHEBI:33019"/>
        <dbReference type="ChEBI" id="CHEBI:37565"/>
        <dbReference type="ChEBI" id="CHEBI:58805"/>
        <dbReference type="EC" id="2.7.7.65"/>
    </reaction>
</comment>
<feature type="transmembrane region" description="Helical" evidence="3">
    <location>
        <begin position="26"/>
        <end position="49"/>
    </location>
</feature>
<feature type="transmembrane region" description="Helical" evidence="3">
    <location>
        <begin position="56"/>
        <end position="74"/>
    </location>
</feature>
<evidence type="ECO:0000256" key="3">
    <source>
        <dbReference type="SAM" id="Phobius"/>
    </source>
</evidence>
<evidence type="ECO:0000259" key="4">
    <source>
        <dbReference type="PROSITE" id="PS50887"/>
    </source>
</evidence>
<proteinExistence type="predicted"/>
<dbReference type="InterPro" id="IPR043128">
    <property type="entry name" value="Rev_trsase/Diguanyl_cyclase"/>
</dbReference>
<dbReference type="InterPro" id="IPR029787">
    <property type="entry name" value="Nucleotide_cyclase"/>
</dbReference>
<dbReference type="InterPro" id="IPR050469">
    <property type="entry name" value="Diguanylate_Cyclase"/>
</dbReference>
<evidence type="ECO:0000256" key="2">
    <source>
        <dbReference type="ARBA" id="ARBA00034247"/>
    </source>
</evidence>
<dbReference type="CDD" id="cd01949">
    <property type="entry name" value="GGDEF"/>
    <property type="match status" value="1"/>
</dbReference>
<evidence type="ECO:0000256" key="1">
    <source>
        <dbReference type="ARBA" id="ARBA00012528"/>
    </source>
</evidence>
<keyword evidence="3" id="KW-0812">Transmembrane</keyword>
<dbReference type="PANTHER" id="PTHR45138:SF9">
    <property type="entry name" value="DIGUANYLATE CYCLASE DGCM-RELATED"/>
    <property type="match status" value="1"/>
</dbReference>
<dbReference type="InterPro" id="IPR000160">
    <property type="entry name" value="GGDEF_dom"/>
</dbReference>
<accession>A0ABT0KPQ4</accession>
<dbReference type="EMBL" id="JAKIKU010000005">
    <property type="protein sequence ID" value="MCL1045820.1"/>
    <property type="molecule type" value="Genomic_DNA"/>
</dbReference>
<keyword evidence="6" id="KW-1185">Reference proteome</keyword>
<dbReference type="PANTHER" id="PTHR45138">
    <property type="entry name" value="REGULATORY COMPONENTS OF SENSORY TRANSDUCTION SYSTEM"/>
    <property type="match status" value="1"/>
</dbReference>
<name>A0ABT0KPQ4_9GAMM</name>
<evidence type="ECO:0000313" key="5">
    <source>
        <dbReference type="EMBL" id="MCL1045820.1"/>
    </source>
</evidence>
<keyword evidence="3" id="KW-1133">Transmembrane helix</keyword>
<gene>
    <name evidence="5" type="ORF">L2737_10835</name>
</gene>
<dbReference type="SUPFAM" id="SSF55073">
    <property type="entry name" value="Nucleotide cyclase"/>
    <property type="match status" value="1"/>
</dbReference>
<feature type="transmembrane region" description="Helical" evidence="3">
    <location>
        <begin position="136"/>
        <end position="157"/>
    </location>
</feature>
<evidence type="ECO:0000313" key="6">
    <source>
        <dbReference type="Proteomes" id="UP001202134"/>
    </source>
</evidence>
<dbReference type="NCBIfam" id="TIGR00254">
    <property type="entry name" value="GGDEF"/>
    <property type="match status" value="1"/>
</dbReference>
<organism evidence="5 6">
    <name type="scientific">Shewanella electrodiphila</name>
    <dbReference type="NCBI Taxonomy" id="934143"/>
    <lineage>
        <taxon>Bacteria</taxon>
        <taxon>Pseudomonadati</taxon>
        <taxon>Pseudomonadota</taxon>
        <taxon>Gammaproteobacteria</taxon>
        <taxon>Alteromonadales</taxon>
        <taxon>Shewanellaceae</taxon>
        <taxon>Shewanella</taxon>
    </lineage>
</organism>
<dbReference type="EC" id="2.7.7.65" evidence="1"/>